<accession>V5RIM9</accession>
<keyword evidence="2" id="KW-1185">Reference proteome</keyword>
<dbReference type="KEGG" id="sapi:SAPIS_v1c05740"/>
<dbReference type="AlphaFoldDB" id="V5RIM9"/>
<dbReference type="PATRIC" id="fig|1276258.3.peg.582"/>
<evidence type="ECO:0000313" key="2">
    <source>
        <dbReference type="Proteomes" id="UP000018550"/>
    </source>
</evidence>
<protein>
    <submittedName>
        <fullName evidence="1">Uncharacterized protein</fullName>
    </submittedName>
</protein>
<name>V5RIM9_SPIAP</name>
<dbReference type="Proteomes" id="UP000018550">
    <property type="component" value="Chromosome"/>
</dbReference>
<dbReference type="RefSeq" id="WP_023789485.1">
    <property type="nucleotide sequence ID" value="NC_022998.1"/>
</dbReference>
<gene>
    <name evidence="1" type="ORF">SAPIS_v1c05740</name>
</gene>
<organism evidence="1 2">
    <name type="scientific">Spiroplasma apis B31</name>
    <dbReference type="NCBI Taxonomy" id="1276258"/>
    <lineage>
        <taxon>Bacteria</taxon>
        <taxon>Bacillati</taxon>
        <taxon>Mycoplasmatota</taxon>
        <taxon>Mollicutes</taxon>
        <taxon>Entomoplasmatales</taxon>
        <taxon>Spiroplasmataceae</taxon>
        <taxon>Spiroplasma</taxon>
    </lineage>
</organism>
<sequence length="228" mass="26959">MNLYDKIDLKKIVFNLYKKDVHSLIESKDYKLSEKDVSEIIVLAKTDNLKTLYEGLNNVFEKNLTDDKFELSLMLTLFLQRYHYFFVTENEWKKYSIGIEIPMEINPGTFFLEYVAPFFETQIKNYTYNYLNLIESFNILKWNKKFGQDLINIINDINNKDDFVERLASSENLVKFLQDTKNIYASLEAVGIESEKKEFLAHTNEIKIVFQSMNHIINEILLSIVKAE</sequence>
<dbReference type="EMBL" id="CP006682">
    <property type="protein sequence ID" value="AHB36419.1"/>
    <property type="molecule type" value="Genomic_DNA"/>
</dbReference>
<dbReference type="STRING" id="1276258.SAPIS_v1c05740"/>
<dbReference type="HOGENOM" id="CLU_1214198_0_0_14"/>
<reference evidence="1 2" key="1">
    <citation type="journal article" date="2014" name="Genome Announc.">
        <title>Complete Genome Sequence of Spiroplasma apis B31T (ATCC 33834), a Bacterium Associated with May Disease of Honeybees (Apis mellifera).</title>
        <authorList>
            <person name="Ku C."/>
            <person name="Lo W.S."/>
            <person name="Chen L.L."/>
            <person name="Kuo C.H."/>
        </authorList>
    </citation>
    <scope>NUCLEOTIDE SEQUENCE [LARGE SCALE GENOMIC DNA]</scope>
    <source>
        <strain evidence="1">B31</strain>
    </source>
</reference>
<dbReference type="OrthoDB" id="389120at2"/>
<evidence type="ECO:0000313" key="1">
    <source>
        <dbReference type="EMBL" id="AHB36419.1"/>
    </source>
</evidence>
<proteinExistence type="predicted"/>